<feature type="transmembrane region" description="Helical" evidence="1">
    <location>
        <begin position="96"/>
        <end position="118"/>
    </location>
</feature>
<keyword evidence="1" id="KW-0812">Transmembrane</keyword>
<dbReference type="PANTHER" id="PTHR44757:SF2">
    <property type="entry name" value="BIOFILM ARCHITECTURE MAINTENANCE PROTEIN MBAA"/>
    <property type="match status" value="1"/>
</dbReference>
<dbReference type="Gene3D" id="3.30.70.270">
    <property type="match status" value="1"/>
</dbReference>
<dbReference type="SUPFAM" id="SSF55073">
    <property type="entry name" value="Nucleotide cyclase"/>
    <property type="match status" value="1"/>
</dbReference>
<dbReference type="SMART" id="SM00267">
    <property type="entry name" value="GGDEF"/>
    <property type="match status" value="1"/>
</dbReference>
<organism evidence="4 5">
    <name type="scientific">Jiella flava</name>
    <dbReference type="NCBI Taxonomy" id="2816857"/>
    <lineage>
        <taxon>Bacteria</taxon>
        <taxon>Pseudomonadati</taxon>
        <taxon>Pseudomonadota</taxon>
        <taxon>Alphaproteobacteria</taxon>
        <taxon>Hyphomicrobiales</taxon>
        <taxon>Aurantimonadaceae</taxon>
        <taxon>Jiella</taxon>
    </lineage>
</organism>
<dbReference type="Pfam" id="PF00563">
    <property type="entry name" value="EAL"/>
    <property type="match status" value="1"/>
</dbReference>
<keyword evidence="1" id="KW-0472">Membrane</keyword>
<dbReference type="InterPro" id="IPR001633">
    <property type="entry name" value="EAL_dom"/>
</dbReference>
<dbReference type="Proteomes" id="UP000664122">
    <property type="component" value="Unassembled WGS sequence"/>
</dbReference>
<dbReference type="PANTHER" id="PTHR44757">
    <property type="entry name" value="DIGUANYLATE CYCLASE DGCP"/>
    <property type="match status" value="1"/>
</dbReference>
<evidence type="ECO:0000259" key="3">
    <source>
        <dbReference type="PROSITE" id="PS50887"/>
    </source>
</evidence>
<evidence type="ECO:0000256" key="1">
    <source>
        <dbReference type="SAM" id="Phobius"/>
    </source>
</evidence>
<dbReference type="Gene3D" id="3.20.20.450">
    <property type="entry name" value="EAL domain"/>
    <property type="match status" value="1"/>
</dbReference>
<feature type="domain" description="EAL" evidence="2">
    <location>
        <begin position="386"/>
        <end position="635"/>
    </location>
</feature>
<accession>A0A939FSC5</accession>
<name>A0A939FSC5_9HYPH</name>
<dbReference type="SMART" id="SM00052">
    <property type="entry name" value="EAL"/>
    <property type="match status" value="1"/>
</dbReference>
<dbReference type="InterPro" id="IPR043128">
    <property type="entry name" value="Rev_trsase/Diguanyl_cyclase"/>
</dbReference>
<feature type="transmembrane region" description="Helical" evidence="1">
    <location>
        <begin position="55"/>
        <end position="75"/>
    </location>
</feature>
<dbReference type="RefSeq" id="WP_207255661.1">
    <property type="nucleotide sequence ID" value="NZ_JAFMPP010000001.1"/>
</dbReference>
<feature type="transmembrane region" description="Helical" evidence="1">
    <location>
        <begin position="171"/>
        <end position="190"/>
    </location>
</feature>
<evidence type="ECO:0000313" key="5">
    <source>
        <dbReference type="Proteomes" id="UP000664122"/>
    </source>
</evidence>
<feature type="transmembrane region" description="Helical" evidence="1">
    <location>
        <begin position="124"/>
        <end position="141"/>
    </location>
</feature>
<dbReference type="EMBL" id="JAFMPP010000001">
    <property type="protein sequence ID" value="MBO0661013.1"/>
    <property type="molecule type" value="Genomic_DNA"/>
</dbReference>
<dbReference type="SUPFAM" id="SSF141868">
    <property type="entry name" value="EAL domain-like"/>
    <property type="match status" value="1"/>
</dbReference>
<keyword evidence="1" id="KW-1133">Transmembrane helix</keyword>
<evidence type="ECO:0000313" key="4">
    <source>
        <dbReference type="EMBL" id="MBO0661013.1"/>
    </source>
</evidence>
<feature type="transmembrane region" description="Helical" evidence="1">
    <location>
        <begin position="148"/>
        <end position="165"/>
    </location>
</feature>
<dbReference type="CDD" id="cd01949">
    <property type="entry name" value="GGDEF"/>
    <property type="match status" value="1"/>
</dbReference>
<protein>
    <submittedName>
        <fullName evidence="4">EAL domain-containing protein</fullName>
    </submittedName>
</protein>
<evidence type="ECO:0000259" key="2">
    <source>
        <dbReference type="PROSITE" id="PS50883"/>
    </source>
</evidence>
<dbReference type="InterPro" id="IPR000160">
    <property type="entry name" value="GGDEF_dom"/>
</dbReference>
<gene>
    <name evidence="4" type="ORF">J1C48_00365</name>
</gene>
<keyword evidence="5" id="KW-1185">Reference proteome</keyword>
<dbReference type="Pfam" id="PF00990">
    <property type="entry name" value="GGDEF"/>
    <property type="match status" value="1"/>
</dbReference>
<proteinExistence type="predicted"/>
<dbReference type="PROSITE" id="PS50887">
    <property type="entry name" value="GGDEF"/>
    <property type="match status" value="1"/>
</dbReference>
<dbReference type="CDD" id="cd01948">
    <property type="entry name" value="EAL"/>
    <property type="match status" value="1"/>
</dbReference>
<dbReference type="InterPro" id="IPR052155">
    <property type="entry name" value="Biofilm_reg_signaling"/>
</dbReference>
<feature type="domain" description="GGDEF" evidence="3">
    <location>
        <begin position="247"/>
        <end position="377"/>
    </location>
</feature>
<dbReference type="InterPro" id="IPR035919">
    <property type="entry name" value="EAL_sf"/>
</dbReference>
<sequence length="641" mass="70973">MRFSEAADWFSLRNVGDRMFVSQLHELRPQLPLLYAFLAINIASIAYSFRDQAPLTLTIFMPVLMLSAFLARTFFWIRPNVESMSAEAARSKLRRAIILSAVVSAIYVFWALALTRYGDKTTEAHVMVFSAITVIGCILSLTLLPQAALIVSAVVVVPPLFIFLNDGGAEHLTISFNLALVIAVMIKVMLNSFESFRQSVQSMETAETLSHANLQLAHTDLLTEIPNRRFFFEVLENRINAAVAAGKPLTLGIVGLDRFKLINDVHGYIVGDKLLQAVAQRLRAVVDDSIVVARLGGDEFAFLVESDESAGRAIGERVCNAMTLPFEVAGLNLRVTASCGLATLGADESADSLFGRTAFVVHSCKAERRSAVTAYSFEHEAKVRSTREIESALRQANLVNELQLVLQPIIDLRRDEIVAVEVLARWKSPVLGDVRPDLFIAVAERMGMMHEVTLTLLDKALAIAARLPPAIKLSFNLSAHDLTNSMTVLSIVARVLKSGLPSYKLIFELTETVLMRDFEIAESTIILLRSLDCEIALDDFGTGYSSLSYLHRLSIDRVKIDRSFVRDYKSQNGAALLRSILALCSSVGLPCIAEGVEDDDQVSSLEELGYHKFQGYHFARPMPFEAFDRWLATWNAEPSHI</sequence>
<dbReference type="AlphaFoldDB" id="A0A939FSC5"/>
<dbReference type="InterPro" id="IPR029787">
    <property type="entry name" value="Nucleotide_cyclase"/>
</dbReference>
<dbReference type="NCBIfam" id="TIGR00254">
    <property type="entry name" value="GGDEF"/>
    <property type="match status" value="1"/>
</dbReference>
<comment type="caution">
    <text evidence="4">The sequence shown here is derived from an EMBL/GenBank/DDBJ whole genome shotgun (WGS) entry which is preliminary data.</text>
</comment>
<reference evidence="4" key="1">
    <citation type="submission" date="2021-03" db="EMBL/GenBank/DDBJ databases">
        <title>Whole genome sequence of Jiella sp. CQZ9-1.</title>
        <authorList>
            <person name="Tuo L."/>
        </authorList>
    </citation>
    <scope>NUCLEOTIDE SEQUENCE</scope>
    <source>
        <strain evidence="4">CQZ9-1</strain>
    </source>
</reference>
<dbReference type="PROSITE" id="PS50883">
    <property type="entry name" value="EAL"/>
    <property type="match status" value="1"/>
</dbReference>
<feature type="transmembrane region" description="Helical" evidence="1">
    <location>
        <begin position="31"/>
        <end position="49"/>
    </location>
</feature>